<evidence type="ECO:0000256" key="1">
    <source>
        <dbReference type="ARBA" id="ARBA00004123"/>
    </source>
</evidence>
<comment type="subcellular location">
    <subcellularLocation>
        <location evidence="1">Nucleus</location>
    </subcellularLocation>
</comment>
<feature type="region of interest" description="Disordered" evidence="6">
    <location>
        <begin position="464"/>
        <end position="497"/>
    </location>
</feature>
<reference evidence="9" key="1">
    <citation type="journal article" date="2020" name="Stud. Mycol.">
        <title>101 Dothideomycetes genomes: a test case for predicting lifestyles and emergence of pathogens.</title>
        <authorList>
            <person name="Haridas S."/>
            <person name="Albert R."/>
            <person name="Binder M."/>
            <person name="Bloem J."/>
            <person name="Labutti K."/>
            <person name="Salamov A."/>
            <person name="Andreopoulos B."/>
            <person name="Baker S."/>
            <person name="Barry K."/>
            <person name="Bills G."/>
            <person name="Bluhm B."/>
            <person name="Cannon C."/>
            <person name="Castanera R."/>
            <person name="Culley D."/>
            <person name="Daum C."/>
            <person name="Ezra D."/>
            <person name="Gonzalez J."/>
            <person name="Henrissat B."/>
            <person name="Kuo A."/>
            <person name="Liang C."/>
            <person name="Lipzen A."/>
            <person name="Lutzoni F."/>
            <person name="Magnuson J."/>
            <person name="Mondo S."/>
            <person name="Nolan M."/>
            <person name="Ohm R."/>
            <person name="Pangilinan J."/>
            <person name="Park H.-J."/>
            <person name="Ramirez L."/>
            <person name="Alfaro M."/>
            <person name="Sun H."/>
            <person name="Tritt A."/>
            <person name="Yoshinaga Y."/>
            <person name="Zwiers L.-H."/>
            <person name="Turgeon B."/>
            <person name="Goodwin S."/>
            <person name="Spatafora J."/>
            <person name="Crous P."/>
            <person name="Grigoriev I."/>
        </authorList>
    </citation>
    <scope>NUCLEOTIDE SEQUENCE</scope>
    <source>
        <strain evidence="9">CBS 119925</strain>
    </source>
</reference>
<dbReference type="EMBL" id="MU006566">
    <property type="protein sequence ID" value="KAF2749604.1"/>
    <property type="molecule type" value="Genomic_DNA"/>
</dbReference>
<dbReference type="OrthoDB" id="2592092at2759"/>
<dbReference type="PANTHER" id="PTHR15835:SF6">
    <property type="entry name" value="ZINC FINGER C3HC-TYPE PROTEIN 1"/>
    <property type="match status" value="1"/>
</dbReference>
<evidence type="ECO:0000256" key="3">
    <source>
        <dbReference type="ARBA" id="ARBA00022771"/>
    </source>
</evidence>
<feature type="domain" description="C3HC-type" evidence="7">
    <location>
        <begin position="130"/>
        <end position="273"/>
    </location>
</feature>
<keyword evidence="2" id="KW-0479">Metal-binding</keyword>
<evidence type="ECO:0000313" key="10">
    <source>
        <dbReference type="Proteomes" id="UP000799440"/>
    </source>
</evidence>
<dbReference type="Pfam" id="PF07967">
    <property type="entry name" value="zf-C3HC"/>
    <property type="match status" value="1"/>
</dbReference>
<feature type="compositionally biased region" description="Low complexity" evidence="6">
    <location>
        <begin position="472"/>
        <end position="482"/>
    </location>
</feature>
<dbReference type="AlphaFoldDB" id="A0A6A6VIS3"/>
<accession>A0A6A6VIS3</accession>
<evidence type="ECO:0000259" key="8">
    <source>
        <dbReference type="Pfam" id="PF08600"/>
    </source>
</evidence>
<dbReference type="GO" id="GO:0008270">
    <property type="term" value="F:zinc ion binding"/>
    <property type="evidence" value="ECO:0007669"/>
    <property type="project" value="UniProtKB-KW"/>
</dbReference>
<dbReference type="Pfam" id="PF08600">
    <property type="entry name" value="NuBaID_C"/>
    <property type="match status" value="1"/>
</dbReference>
<keyword evidence="10" id="KW-1185">Reference proteome</keyword>
<sequence>MASPERQVALATTKRKFHRLLDNLTASTTTSSLASTLDEPTTSSIHSNDPTLPEPPPKRSRVSDVSMDRPRTPRAVSGNQRIKELQERLFAVRRQGDRPAGAATGAGIRAVDQSNPAKLSTPRKEPNFQPHSQGQFLSRLKTFADVKKWSHKPDAISELQWAKRGWSCDAWNTVACKGGCEQRVVVKLYPRRKDHEGKEIDMSEDMTEDVDEVLVQRYQELIVYGHYEDCLWRKRGCLDDIYHLPIANRSKSSSALLSRYHSFKAVMDELPMMDNITHPGPPVSDVLKSIPSSFFNPPGSTALASPPNTAAEITAFAFALFGWSGGFESNIALATCNHCFQRIGLWLYKDEKLKETSTKLDVPIESLRLDILQAHSEYCPWKTPESQRNPSDSPVTNMAAWETLEFVLMAMRREEKPPAPTSPVAESFQESIDDESATVRTEKSKDADSLNEKWRKFKAKLRRTASRKSLKSVKSTKSVKSVDGTALEKENDASSIA</sequence>
<proteinExistence type="predicted"/>
<evidence type="ECO:0000256" key="4">
    <source>
        <dbReference type="ARBA" id="ARBA00022833"/>
    </source>
</evidence>
<keyword evidence="3" id="KW-0863">Zinc-finger</keyword>
<evidence type="ECO:0000313" key="9">
    <source>
        <dbReference type="EMBL" id="KAF2749604.1"/>
    </source>
</evidence>
<evidence type="ECO:0000259" key="7">
    <source>
        <dbReference type="Pfam" id="PF07967"/>
    </source>
</evidence>
<evidence type="ECO:0000256" key="5">
    <source>
        <dbReference type="ARBA" id="ARBA00023242"/>
    </source>
</evidence>
<gene>
    <name evidence="9" type="ORF">M011DRAFT_398982</name>
</gene>
<organism evidence="9 10">
    <name type="scientific">Sporormia fimetaria CBS 119925</name>
    <dbReference type="NCBI Taxonomy" id="1340428"/>
    <lineage>
        <taxon>Eukaryota</taxon>
        <taxon>Fungi</taxon>
        <taxon>Dikarya</taxon>
        <taxon>Ascomycota</taxon>
        <taxon>Pezizomycotina</taxon>
        <taxon>Dothideomycetes</taxon>
        <taxon>Pleosporomycetidae</taxon>
        <taxon>Pleosporales</taxon>
        <taxon>Sporormiaceae</taxon>
        <taxon>Sporormia</taxon>
    </lineage>
</organism>
<dbReference type="InterPro" id="IPR012935">
    <property type="entry name" value="NuBaID_N"/>
</dbReference>
<protein>
    <submittedName>
        <fullName evidence="9">Zf-C3HC-domain-containing protein</fullName>
    </submittedName>
</protein>
<feature type="compositionally biased region" description="Polar residues" evidence="6">
    <location>
        <begin position="39"/>
        <end position="50"/>
    </location>
</feature>
<evidence type="ECO:0000256" key="6">
    <source>
        <dbReference type="SAM" id="MobiDB-lite"/>
    </source>
</evidence>
<feature type="compositionally biased region" description="Basic and acidic residues" evidence="6">
    <location>
        <begin position="440"/>
        <end position="449"/>
    </location>
</feature>
<dbReference type="Proteomes" id="UP000799440">
    <property type="component" value="Unassembled WGS sequence"/>
</dbReference>
<keyword evidence="4" id="KW-0862">Zinc</keyword>
<evidence type="ECO:0000256" key="2">
    <source>
        <dbReference type="ARBA" id="ARBA00022723"/>
    </source>
</evidence>
<dbReference type="GO" id="GO:0005634">
    <property type="term" value="C:nucleus"/>
    <property type="evidence" value="ECO:0007669"/>
    <property type="project" value="UniProtKB-SubCell"/>
</dbReference>
<feature type="region of interest" description="Disordered" evidence="6">
    <location>
        <begin position="415"/>
        <end position="449"/>
    </location>
</feature>
<feature type="compositionally biased region" description="Low complexity" evidence="6">
    <location>
        <begin position="24"/>
        <end position="38"/>
    </location>
</feature>
<keyword evidence="5" id="KW-0539">Nucleus</keyword>
<feature type="domain" description="NuBaID C-terminal" evidence="8">
    <location>
        <begin position="315"/>
        <end position="413"/>
    </location>
</feature>
<feature type="compositionally biased region" description="Basic and acidic residues" evidence="6">
    <location>
        <begin position="486"/>
        <end position="497"/>
    </location>
</feature>
<name>A0A6A6VIS3_9PLEO</name>
<feature type="region of interest" description="Disordered" evidence="6">
    <location>
        <begin position="24"/>
        <end position="79"/>
    </location>
</feature>
<dbReference type="PANTHER" id="PTHR15835">
    <property type="entry name" value="NUCLEAR-INTERACTING PARTNER OF ALK"/>
    <property type="match status" value="1"/>
</dbReference>
<dbReference type="InterPro" id="IPR013909">
    <property type="entry name" value="NuBaID_C"/>
</dbReference>